<dbReference type="OrthoDB" id="5588378at2"/>
<name>A0A426VCG5_9BURK</name>
<evidence type="ECO:0000313" key="2">
    <source>
        <dbReference type="Proteomes" id="UP000269265"/>
    </source>
</evidence>
<dbReference type="RefSeq" id="WP_125242931.1">
    <property type="nucleotide sequence ID" value="NZ_RSED01000006.1"/>
</dbReference>
<organism evidence="1 2">
    <name type="scientific">Aquabacterium soli</name>
    <dbReference type="NCBI Taxonomy" id="2493092"/>
    <lineage>
        <taxon>Bacteria</taxon>
        <taxon>Pseudomonadati</taxon>
        <taxon>Pseudomonadota</taxon>
        <taxon>Betaproteobacteria</taxon>
        <taxon>Burkholderiales</taxon>
        <taxon>Aquabacterium</taxon>
    </lineage>
</organism>
<protein>
    <submittedName>
        <fullName evidence="1">Uncharacterized protein</fullName>
    </submittedName>
</protein>
<dbReference type="EMBL" id="RSED01000006">
    <property type="protein sequence ID" value="RRS04557.1"/>
    <property type="molecule type" value="Genomic_DNA"/>
</dbReference>
<gene>
    <name evidence="1" type="ORF">EIP75_08990</name>
</gene>
<comment type="caution">
    <text evidence="1">The sequence shown here is derived from an EMBL/GenBank/DDBJ whole genome shotgun (WGS) entry which is preliminary data.</text>
</comment>
<sequence length="163" mass="18380">MLSPRPGLHDLSDGTLQQVLTHWRNTIQQGNEHYRLTAPGSLAQALSLFQDALLMADVLLEQWPDADVAMAAYVVSHHNLADTLLRLDETDEAATHLCVAHERLERLRDDFTQPLTRRHAAGRHLSRTLAELERFAHQHGSLLLARCMSEHLLAQQVPRGVLH</sequence>
<proteinExistence type="predicted"/>
<accession>A0A426VCG5</accession>
<keyword evidence="2" id="KW-1185">Reference proteome</keyword>
<evidence type="ECO:0000313" key="1">
    <source>
        <dbReference type="EMBL" id="RRS04557.1"/>
    </source>
</evidence>
<dbReference type="Proteomes" id="UP000269265">
    <property type="component" value="Unassembled WGS sequence"/>
</dbReference>
<reference evidence="1 2" key="1">
    <citation type="submission" date="2018-12" db="EMBL/GenBank/DDBJ databases">
        <title>The whole draft genome of Aquabacterium sp. SJQ9.</title>
        <authorList>
            <person name="Sun L."/>
            <person name="Gao X."/>
            <person name="Chen W."/>
            <person name="Huang K."/>
        </authorList>
    </citation>
    <scope>NUCLEOTIDE SEQUENCE [LARGE SCALE GENOMIC DNA]</scope>
    <source>
        <strain evidence="1 2">SJQ9</strain>
    </source>
</reference>
<dbReference type="AlphaFoldDB" id="A0A426VCG5"/>